<reference evidence="2 3" key="1">
    <citation type="journal article" date="2018" name="PLoS Pathog.">
        <title>Evolution of structural diversity of trichothecenes, a family of toxins produced by plant pathogenic and entomopathogenic fungi.</title>
        <authorList>
            <person name="Proctor R.H."/>
            <person name="McCormick S.P."/>
            <person name="Kim H.S."/>
            <person name="Cardoza R.E."/>
            <person name="Stanley A.M."/>
            <person name="Lindo L."/>
            <person name="Kelly A."/>
            <person name="Brown D.W."/>
            <person name="Lee T."/>
            <person name="Vaughan M.M."/>
            <person name="Alexander N.J."/>
            <person name="Busman M."/>
            <person name="Gutierrez S."/>
        </authorList>
    </citation>
    <scope>NUCLEOTIDE SEQUENCE [LARGE SCALE GENOMIC DNA]</scope>
    <source>
        <strain evidence="2 3">IBT 40837</strain>
    </source>
</reference>
<proteinExistence type="predicted"/>
<protein>
    <submittedName>
        <fullName evidence="2">Uncharacterized protein</fullName>
    </submittedName>
</protein>
<dbReference type="EMBL" id="PXOA01000367">
    <property type="protein sequence ID" value="RFU76240.1"/>
    <property type="molecule type" value="Genomic_DNA"/>
</dbReference>
<sequence>MRDSASGTPVWKRAKARETVCQPVRLSIQAAASGSIQSQYGPANGSKCYANCVVARLPAVAASAGAPFFSVILAFPVVLLQMGSLLPAESCNSGAGRIAMSPGSTAVAADAIGHAAKIARMQDPAWDRRCNDSHVRSRSAPPTEAKLRSLLRVSIVCVHAAYGVLRRRRLSAKSRQQASKHGSCGQTAYGCLPPSLSLYAHRVKIPPVDIKSTPSPSLPILHGSTAL</sequence>
<name>A0A395NJM7_TRIAR</name>
<keyword evidence="1" id="KW-1133">Transmembrane helix</keyword>
<dbReference type="Proteomes" id="UP000266272">
    <property type="component" value="Unassembled WGS sequence"/>
</dbReference>
<keyword evidence="3" id="KW-1185">Reference proteome</keyword>
<evidence type="ECO:0000313" key="2">
    <source>
        <dbReference type="EMBL" id="RFU76240.1"/>
    </source>
</evidence>
<comment type="caution">
    <text evidence="2">The sequence shown here is derived from an EMBL/GenBank/DDBJ whole genome shotgun (WGS) entry which is preliminary data.</text>
</comment>
<gene>
    <name evidence="2" type="ORF">TARUN_6016</name>
</gene>
<evidence type="ECO:0000256" key="1">
    <source>
        <dbReference type="SAM" id="Phobius"/>
    </source>
</evidence>
<dbReference type="AlphaFoldDB" id="A0A395NJM7"/>
<evidence type="ECO:0000313" key="3">
    <source>
        <dbReference type="Proteomes" id="UP000266272"/>
    </source>
</evidence>
<feature type="transmembrane region" description="Helical" evidence="1">
    <location>
        <begin position="57"/>
        <end position="79"/>
    </location>
</feature>
<accession>A0A395NJM7</accession>
<keyword evidence="1" id="KW-0472">Membrane</keyword>
<organism evidence="2 3">
    <name type="scientific">Trichoderma arundinaceum</name>
    <dbReference type="NCBI Taxonomy" id="490622"/>
    <lineage>
        <taxon>Eukaryota</taxon>
        <taxon>Fungi</taxon>
        <taxon>Dikarya</taxon>
        <taxon>Ascomycota</taxon>
        <taxon>Pezizomycotina</taxon>
        <taxon>Sordariomycetes</taxon>
        <taxon>Hypocreomycetidae</taxon>
        <taxon>Hypocreales</taxon>
        <taxon>Hypocreaceae</taxon>
        <taxon>Trichoderma</taxon>
    </lineage>
</organism>
<keyword evidence="1" id="KW-0812">Transmembrane</keyword>